<dbReference type="InterPro" id="IPR013425">
    <property type="entry name" value="Autotrns_rpt"/>
</dbReference>
<sequence>MGGHAGFRDPHWGSAGAGGQGGAAINSTGTSNIINIGSIVGGAGGLGGEGYNGIGLGGTGGAGVTGSGFVFYNAGSIAGGAGGRGGYAFVNGTSGNGGTGGAGILGSNLTITNVGSISGGQAGAAGNTAHQKSPGEPGTSGDAVHFTGGNSTLTLQSGSVLNGVVEIDSGSTATIDANAAGLDLNGGTLGSNALIVNGTANVNVNTPAFAISGNISGSGTLNIAGTGNTITLGAVNIGTLTSEASTTLGNNVTSNGGGQTFGNAVSITNDITLTDNQNGNIDFSSTIDGSHDLTISTAGKSTFDGAVGSTAALSNITVTSGGIELDKSWTISGTASLTSTGGIAELPNATLSASLLTGGSTGSTTLDTNTNAIQQIGSFSANGFSLVNGQNLAVINGSMLDGGAGDVSLSTTNGNISVNQGATVKGANITLTPNGFTDLSGTLSTTGTITSNSLLQVETGSSIVGNLANIGGISFVNSTSIPLAGVISGGGDVTLQNGSNVAFQGVNTYTGATVLNGGNLVLSGSGSIAMSNSVLVGSSSTLDISGTNSGASITTLAGGGKVMLGGQTLTLTSAQDDTYKGIMSGTGRLVLSGGTEIFTGANTYTGGTTIDSGSTLQLGSGGTSGSVVGDITDNGTLAFYRSDAFTFAGTISGSGKLVQQGSGTLVLTGANAYAGGTTISSGTLQIGNGGTTGSITGNIIDNGTLVFDRSDTVTFSNTLTGSGSLVQQGSGTLILTGDAAFSGGVQIDAGAVAAGSNLALGTGGASMATGTRLNFAADGLSLGNTFALSGTTTFDVANSQTGTLAGVISDGTAPGTLRKIDGGTLVLTATNLYSGGTTISGGTLSVSSDGNLGAVAGAVTLDGGTLQVTGNTYTGTNRTINLTSNGGVIDIADATNAFTVSQSISSNGHLDVSGAGTLLLTGTDRFGGGITIDNSSLQIGNGGNSGAIASDIVDNGTLVFNESNGVLYSNAISGNGNLIQKGAGTLVLIGSNSSAFTGTTTVANGTLQVGYSPASNATLGGNVIVNTGATLGGFGTIGGNVTVQSGGNVTPGSLTGTLTVNGNFTAAQGSVLNLFLGAPGASFQTFGTGTNMQVKGNLALNGLTLNAYSSNMGPGIYNLFTYGGTLSESNGGIVLGNMPSGQTVQLQYLTINQANKQINLIDTTGLTLNVWNANGQASATQMGGGSGTWSATSQMWTDTKGDTPNMAMQPQPGFAVFGGTAGTVTVDDGSGQVIATGMQFFTNGYVLQGDALNLLALSGINPVTINVGDGTTASASTTATINNVLTGNIDLGKTDYGTLILGGVNTYTGNTTIQQGTLALAGNGSIANTLYVEVDSGAIFDISNTAHGASIPWLQSSGSVNLGSQTLTLTSAGRFDGVIDGSGGLTLTNGVTQLTGVNTYSGITTIDAGAELDLLNGGNLANSTIDVVAGGNFSIEGTNGGASIASLQGSGSVNAGSTSQTLKFTNAADTFSGVISGYGALTLSGGTETLTGANTYTGLTTINGGTLALSGNGSIASSHVVTINSGGTLDISGTSGTSIRALSGSGSINLGAQTLAVTNAIMINPFSGSINGSGNLTLDGGTLQLSGNNSYTGVTTINSGTTLMGDSAQALDSTSAFHLNGGTLELVNVYLTTSAAVTLGAGSNTISNTGSSQLQLDGVINGNGSLNFTGINGGTLILTNASNSYQGGTVINNTQSGTSDVTVEATGALGSGDVTVNANSALDFIGHGSSIVSAGSRTINVSGNASISFGNNTSLGSAIINMAAGSSGTIGGAGIGAAQLNNAGMVTVSDATAGYAVLTNAASGTTPSGSQIGNPFAYTGGVLGFFGNSDMADATVVNNTGGAVFLTGVPGDSATISIGSLSGGGNILLGSNDDANNNPLPLTLTLGGLNQNDTLSGVIDDSSFSGQSTGDGLTKIGTGTLTLTGNNTYTGVTTVSNGTLQIGNGGISGAVIGNITDNATLVFSRSDAVSYGGTITGNGSIVQQGPGTLTLDSNNSAFTGTTTVANGSLIVGSTVGNSAVLGGNVIVDSGATLLGLGTIGGDVSVKAGGSVTPGTAFGALTVNGDFTAAQNSVLNESFGAPAANFQSFGSGTSVRVGGNLSLNGVILNVTDAGSMGPGLYNVFTYGGTLSESNGGITLGNAPAGQTLQLQNLTAGKQINLIDTSGLTLNVWNANGQASATQMGGGSGTWSTTSQMWTDSSGATPNVAIQPQPGFAVFGGTAGTVTVDNGSGQVSATGMQFDVDGYTLTGDSLVLTGSNGSAPVIRVGDGSSAGASMTATINNVLTGTGGLAKSDLGTLVLAGNNTYTGGTTINAGRLQIGNGGNTGAIVGNVVNNGALLFDRSDAVNFGGFISGSGSISQIGAGSVTLTSANTYTGSTSISAGTLALSGSGSIASSSNVSVANGASLDISGSANDVSITSLSGNGGVNLGGRTLSLTQANGSFSGVIRGSGGLTLASGHETLAGANTYTGATTIASNATLTLTSSLSDSSSVINHGTLDVSASTADVSMNNLNGDGVVVLGNNSLTLSHVTGSYTGVITGNGGLVLSDGSESLTGVNTYHGGTTINNSVLSVASDASLGAASGALTINGGTLAVTGHTFSGTARAITLGSSGGNLNITDAMNSFTVSQAVGGSGALTKSGLGSLILTGNNSYGGGTTISAGSLQIGNGGTTGAVTGDVVDNGMLIFDRSDAVSFSGKISGGGSLTKQGSGTLTLTGTNSYAGATIISAGGLIVDSSSLPGAVTDHANLVFNQTNHGIFHGAIDGNGTITKTGAGLLILDSNSSSFTGVTTVQNGTLEVGDAATPSAYLGGNVTVDSGAMLRGHGTIGGSVTNTGTVWAGGSIGTLTVKGNYMQAANGALEVEATPDGQASLVTVGGAANLAGSALVVADGGNWLPRTQYTILTAAGGVSGQFASASSNFVFLTPTLSYGSNDVTLTLQRNNIDFTAVAKTPNEVAVATSLDKLNYGNVIYDALLLSDANTSRKAFDQMSGEIHASVRTAIMDDERNLRDAVTIHLLDWTQASSGQMGQMDNGSTVWTEATARGGNHQGDGNASTLNANGSGMLLGMDAPLGDVARIGGLIGTSNLSDSVDALASSAHVHTRHAGLYASLQTGGFRLMGGAFYGWQSVDADRHIGLPSAAGINTSRSNANTVHAYLDGSYGFTSSHGTLAPFVDLAAQRLHTDTFTESGTAAALKGDAQNNTQTYGTLGLRGALQLNPQGTVQAHASLGWQHAWGDTNATAAMQLSSGSDAFTVQGVPVAHNAMAITAGMRILATPHFSLDATYNGQFAHRINDQAAHLSLTYSF</sequence>
<comment type="caution">
    <text evidence="4">The sequence shown here is derived from an EMBL/GenBank/DDBJ whole genome shotgun (WGS) entry which is preliminary data.</text>
</comment>
<organism evidence="4 5">
    <name type="scientific">Dyella choica</name>
    <dbReference type="NCBI Taxonomy" id="1927959"/>
    <lineage>
        <taxon>Bacteria</taxon>
        <taxon>Pseudomonadati</taxon>
        <taxon>Pseudomonadota</taxon>
        <taxon>Gammaproteobacteria</taxon>
        <taxon>Lysobacterales</taxon>
        <taxon>Rhodanobacteraceae</taxon>
        <taxon>Dyella</taxon>
    </lineage>
</organism>
<dbReference type="NCBIfam" id="TIGR02601">
    <property type="entry name" value="autotrns_rpt"/>
    <property type="match status" value="14"/>
</dbReference>
<dbReference type="InterPro" id="IPR011050">
    <property type="entry name" value="Pectin_lyase_fold/virulence"/>
</dbReference>
<dbReference type="EMBL" id="RYYV01000023">
    <property type="protein sequence ID" value="RUL70458.1"/>
    <property type="molecule type" value="Genomic_DNA"/>
</dbReference>
<evidence type="ECO:0000259" key="3">
    <source>
        <dbReference type="PROSITE" id="PS51208"/>
    </source>
</evidence>
<dbReference type="PROSITE" id="PS51208">
    <property type="entry name" value="AUTOTRANSPORTER"/>
    <property type="match status" value="1"/>
</dbReference>
<feature type="domain" description="Autotransporter" evidence="3">
    <location>
        <begin position="3028"/>
        <end position="3304"/>
    </location>
</feature>
<dbReference type="SUPFAM" id="SSF51126">
    <property type="entry name" value="Pectin lyase-like"/>
    <property type="match status" value="9"/>
</dbReference>
<gene>
    <name evidence="4" type="ORF">EKH80_20570</name>
</gene>
<evidence type="ECO:0000313" key="5">
    <source>
        <dbReference type="Proteomes" id="UP000274358"/>
    </source>
</evidence>
<dbReference type="Proteomes" id="UP000274358">
    <property type="component" value="Unassembled WGS sequence"/>
</dbReference>
<feature type="compositionally biased region" description="Basic and acidic residues" evidence="2">
    <location>
        <begin position="1"/>
        <end position="11"/>
    </location>
</feature>
<feature type="region of interest" description="Disordered" evidence="2">
    <location>
        <begin position="122"/>
        <end position="148"/>
    </location>
</feature>
<keyword evidence="1" id="KW-0732">Signal</keyword>
<accession>A0A432M0Y0</accession>
<evidence type="ECO:0000256" key="2">
    <source>
        <dbReference type="SAM" id="MobiDB-lite"/>
    </source>
</evidence>
<dbReference type="SUPFAM" id="SSF103515">
    <property type="entry name" value="Autotransporter"/>
    <property type="match status" value="1"/>
</dbReference>
<dbReference type="InterPro" id="IPR005546">
    <property type="entry name" value="Autotransporte_beta"/>
</dbReference>
<dbReference type="InterPro" id="IPR012332">
    <property type="entry name" value="Autotransporter_pectin_lyase_C"/>
</dbReference>
<dbReference type="InterPro" id="IPR036709">
    <property type="entry name" value="Autotransporte_beta_dom_sf"/>
</dbReference>
<evidence type="ECO:0000313" key="4">
    <source>
        <dbReference type="EMBL" id="RUL70458.1"/>
    </source>
</evidence>
<reference evidence="4 5" key="1">
    <citation type="submission" date="2018-12" db="EMBL/GenBank/DDBJ databases">
        <title>Dyella dinghuensis sp. nov. DHOA06 and Dyella choica sp. nov. 4M-K27, isolated from forest soil.</title>
        <authorList>
            <person name="Qiu L.-H."/>
            <person name="Gao Z.-H."/>
        </authorList>
    </citation>
    <scope>NUCLEOTIDE SEQUENCE [LARGE SCALE GENOMIC DNA]</scope>
    <source>
        <strain evidence="4 5">4M-K27</strain>
    </source>
</reference>
<dbReference type="SMART" id="SM00869">
    <property type="entry name" value="Autotransporter"/>
    <property type="match status" value="1"/>
</dbReference>
<feature type="region of interest" description="Disordered" evidence="2">
    <location>
        <begin position="1"/>
        <end position="21"/>
    </location>
</feature>
<proteinExistence type="predicted"/>
<evidence type="ECO:0000256" key="1">
    <source>
        <dbReference type="ARBA" id="ARBA00022729"/>
    </source>
</evidence>
<name>A0A432M0Y0_9GAMM</name>
<dbReference type="Gene3D" id="2.160.20.20">
    <property type="match status" value="4"/>
</dbReference>
<keyword evidence="5" id="KW-1185">Reference proteome</keyword>
<protein>
    <recommendedName>
        <fullName evidence="3">Autotransporter domain-containing protein</fullName>
    </recommendedName>
</protein>
<dbReference type="Pfam" id="PF12951">
    <property type="entry name" value="PATR"/>
    <property type="match status" value="19"/>
</dbReference>